<evidence type="ECO:0000313" key="1">
    <source>
        <dbReference type="EMBL" id="ANG63607.1"/>
    </source>
</evidence>
<evidence type="ECO:0008006" key="3">
    <source>
        <dbReference type="Google" id="ProtNLM"/>
    </source>
</evidence>
<keyword evidence="2" id="KW-1185">Reference proteome</keyword>
<dbReference type="KEGG" id="mars:A8C75_14735"/>
<dbReference type="Pfam" id="PF05962">
    <property type="entry name" value="HutD"/>
    <property type="match status" value="1"/>
</dbReference>
<dbReference type="PANTHER" id="PTHR37943:SF1">
    <property type="entry name" value="PROTEIN VES"/>
    <property type="match status" value="1"/>
</dbReference>
<dbReference type="InterPro" id="IPR010282">
    <property type="entry name" value="Uncharacterised_HutD/Ves"/>
</dbReference>
<organism evidence="1 2">
    <name type="scientific">Marinobacterium aestuarii</name>
    <dbReference type="NCBI Taxonomy" id="1821621"/>
    <lineage>
        <taxon>Bacteria</taxon>
        <taxon>Pseudomonadati</taxon>
        <taxon>Pseudomonadota</taxon>
        <taxon>Gammaproteobacteria</taxon>
        <taxon>Oceanospirillales</taxon>
        <taxon>Oceanospirillaceae</taxon>
        <taxon>Marinobacterium</taxon>
    </lineage>
</organism>
<accession>A0A1A9F0E3</accession>
<dbReference type="PANTHER" id="PTHR37943">
    <property type="entry name" value="PROTEIN VES"/>
    <property type="match status" value="1"/>
</dbReference>
<dbReference type="InterPro" id="IPR011051">
    <property type="entry name" value="RmlC_Cupin_sf"/>
</dbReference>
<dbReference type="RefSeq" id="WP_067383934.1">
    <property type="nucleotide sequence ID" value="NZ_CP015839.1"/>
</dbReference>
<gene>
    <name evidence="1" type="ORF">A8C75_14735</name>
</gene>
<protein>
    <recommendedName>
        <fullName evidence="3">HutD-family protein</fullName>
    </recommendedName>
</protein>
<dbReference type="EMBL" id="CP015839">
    <property type="protein sequence ID" value="ANG63607.1"/>
    <property type="molecule type" value="Genomic_DNA"/>
</dbReference>
<dbReference type="CDD" id="cd20293">
    <property type="entry name" value="cupin_HutD_N"/>
    <property type="match status" value="1"/>
</dbReference>
<dbReference type="OrthoDB" id="9800082at2"/>
<dbReference type="STRING" id="1821621.A8C75_14735"/>
<dbReference type="Proteomes" id="UP000078070">
    <property type="component" value="Chromosome"/>
</dbReference>
<evidence type="ECO:0000313" key="2">
    <source>
        <dbReference type="Proteomes" id="UP000078070"/>
    </source>
</evidence>
<sequence>MIKLLRMADYPRMPWKNGAGTTLEIMRDAGADLDGFGWRVSIADIGAAGAFSSFAGYQRIISVLEGQGMCLNVDGVDSRPLGVFDPFAFAGDSQVDCRLLEGAIRDFNLIYDPQRYSARLQWLRIEQPERLFSSAATLLLLSAGEGLRVSRQGEACGALARYDCLCIAGEQQLFELTLSAQAAVNCCLIELRPL</sequence>
<reference evidence="2" key="1">
    <citation type="submission" date="2016-05" db="EMBL/GenBank/DDBJ databases">
        <authorList>
            <person name="Baek K."/>
            <person name="Yang S.-J."/>
        </authorList>
    </citation>
    <scope>NUCLEOTIDE SEQUENCE [LARGE SCALE GENOMIC DNA]</scope>
    <source>
        <strain evidence="2">ST58-10</strain>
    </source>
</reference>
<dbReference type="CDD" id="cd20490">
    <property type="entry name" value="cupin_HutD_C"/>
    <property type="match status" value="1"/>
</dbReference>
<proteinExistence type="predicted"/>
<dbReference type="InterPro" id="IPR014710">
    <property type="entry name" value="RmlC-like_jellyroll"/>
</dbReference>
<dbReference type="Gene3D" id="2.60.120.10">
    <property type="entry name" value="Jelly Rolls"/>
    <property type="match status" value="1"/>
</dbReference>
<reference evidence="1 2" key="2">
    <citation type="journal article" date="2018" name="Int. J. Syst. Evol. Microbiol.">
        <title>Marinobacterium aestuarii sp. nov., a benzene-degrading marine bacterium isolated from estuary sediment.</title>
        <authorList>
            <person name="Bae S.S."/>
            <person name="Jung J."/>
            <person name="Chung D."/>
            <person name="Baek K."/>
        </authorList>
    </citation>
    <scope>NUCLEOTIDE SEQUENCE [LARGE SCALE GENOMIC DNA]</scope>
    <source>
        <strain evidence="1 2">ST58-10</strain>
    </source>
</reference>
<dbReference type="AlphaFoldDB" id="A0A1A9F0E3"/>
<name>A0A1A9F0E3_9GAMM</name>
<dbReference type="SUPFAM" id="SSF51182">
    <property type="entry name" value="RmlC-like cupins"/>
    <property type="match status" value="1"/>
</dbReference>